<evidence type="ECO:0000256" key="5">
    <source>
        <dbReference type="ARBA" id="ARBA00022692"/>
    </source>
</evidence>
<dbReference type="GO" id="GO:0015293">
    <property type="term" value="F:symporter activity"/>
    <property type="evidence" value="ECO:0007669"/>
    <property type="project" value="UniProtKB-KW"/>
</dbReference>
<feature type="transmembrane region" description="Helical" evidence="11">
    <location>
        <begin position="423"/>
        <end position="441"/>
    </location>
</feature>
<evidence type="ECO:0000256" key="2">
    <source>
        <dbReference type="ARBA" id="ARBA00008240"/>
    </source>
</evidence>
<dbReference type="InterPro" id="IPR020846">
    <property type="entry name" value="MFS_dom"/>
</dbReference>
<keyword evidence="6" id="KW-0769">Symport</keyword>
<dbReference type="PROSITE" id="PS00217">
    <property type="entry name" value="SUGAR_TRANSPORT_2"/>
    <property type="match status" value="1"/>
</dbReference>
<dbReference type="Proteomes" id="UP000219514">
    <property type="component" value="Unassembled WGS sequence"/>
</dbReference>
<evidence type="ECO:0000256" key="10">
    <source>
        <dbReference type="ARBA" id="ARBA00039918"/>
    </source>
</evidence>
<name>A0A285E961_9ACTN</name>
<keyword evidence="3" id="KW-0813">Transport</keyword>
<gene>
    <name evidence="13" type="ORF">SAMN06893097_101423</name>
</gene>
<evidence type="ECO:0000259" key="12">
    <source>
        <dbReference type="PROSITE" id="PS50850"/>
    </source>
</evidence>
<keyword evidence="14" id="KW-1185">Reference proteome</keyword>
<comment type="function">
    <text evidence="9">May be a proton symporter involved in the uptake of osmolytes such as proline and glycine betaine.</text>
</comment>
<feature type="transmembrane region" description="Helical" evidence="11">
    <location>
        <begin position="210"/>
        <end position="229"/>
    </location>
</feature>
<evidence type="ECO:0000256" key="8">
    <source>
        <dbReference type="ARBA" id="ARBA00023136"/>
    </source>
</evidence>
<dbReference type="PROSITE" id="PS00216">
    <property type="entry name" value="SUGAR_TRANSPORT_1"/>
    <property type="match status" value="1"/>
</dbReference>
<feature type="transmembrane region" description="Helical" evidence="11">
    <location>
        <begin position="134"/>
        <end position="154"/>
    </location>
</feature>
<dbReference type="InterPro" id="IPR011701">
    <property type="entry name" value="MFS"/>
</dbReference>
<comment type="subcellular location">
    <subcellularLocation>
        <location evidence="1">Cell membrane</location>
        <topology evidence="1">Multi-pass membrane protein</topology>
    </subcellularLocation>
</comment>
<dbReference type="InterPro" id="IPR051084">
    <property type="entry name" value="H+-coupled_symporters"/>
</dbReference>
<feature type="transmembrane region" description="Helical" evidence="11">
    <location>
        <begin position="302"/>
        <end position="320"/>
    </location>
</feature>
<keyword evidence="5 11" id="KW-0812">Transmembrane</keyword>
<organism evidence="13 14">
    <name type="scientific">Geodermatophilus sabuli</name>
    <dbReference type="NCBI Taxonomy" id="1564158"/>
    <lineage>
        <taxon>Bacteria</taxon>
        <taxon>Bacillati</taxon>
        <taxon>Actinomycetota</taxon>
        <taxon>Actinomycetes</taxon>
        <taxon>Geodermatophilales</taxon>
        <taxon>Geodermatophilaceae</taxon>
        <taxon>Geodermatophilus</taxon>
    </lineage>
</organism>
<dbReference type="SUPFAM" id="SSF103473">
    <property type="entry name" value="MFS general substrate transporter"/>
    <property type="match status" value="1"/>
</dbReference>
<keyword evidence="4" id="KW-1003">Cell membrane</keyword>
<feature type="transmembrane region" description="Helical" evidence="11">
    <location>
        <begin position="175"/>
        <end position="198"/>
    </location>
</feature>
<evidence type="ECO:0000256" key="6">
    <source>
        <dbReference type="ARBA" id="ARBA00022847"/>
    </source>
</evidence>
<keyword evidence="7 11" id="KW-1133">Transmembrane helix</keyword>
<accession>A0A285E961</accession>
<dbReference type="Gene3D" id="1.20.1250.20">
    <property type="entry name" value="MFS general substrate transporter like domains"/>
    <property type="match status" value="2"/>
</dbReference>
<dbReference type="OrthoDB" id="8953821at2"/>
<feature type="transmembrane region" description="Helical" evidence="11">
    <location>
        <begin position="110"/>
        <end position="128"/>
    </location>
</feature>
<feature type="transmembrane region" description="Helical" evidence="11">
    <location>
        <begin position="356"/>
        <end position="379"/>
    </location>
</feature>
<evidence type="ECO:0000256" key="9">
    <source>
        <dbReference type="ARBA" id="ARBA00037295"/>
    </source>
</evidence>
<dbReference type="AlphaFoldDB" id="A0A285E961"/>
<dbReference type="RefSeq" id="WP_097203925.1">
    <property type="nucleotide sequence ID" value="NZ_JACHXB010000001.1"/>
</dbReference>
<evidence type="ECO:0000256" key="4">
    <source>
        <dbReference type="ARBA" id="ARBA00022475"/>
    </source>
</evidence>
<dbReference type="PROSITE" id="PS50850">
    <property type="entry name" value="MFS"/>
    <property type="match status" value="1"/>
</dbReference>
<evidence type="ECO:0000256" key="3">
    <source>
        <dbReference type="ARBA" id="ARBA00022448"/>
    </source>
</evidence>
<evidence type="ECO:0000313" key="13">
    <source>
        <dbReference type="EMBL" id="SNX94626.1"/>
    </source>
</evidence>
<feature type="domain" description="Major facilitator superfamily (MFS) profile" evidence="12">
    <location>
        <begin position="38"/>
        <end position="449"/>
    </location>
</feature>
<feature type="transmembrane region" description="Helical" evidence="11">
    <location>
        <begin position="77"/>
        <end position="101"/>
    </location>
</feature>
<protein>
    <recommendedName>
        <fullName evidence="10">Putative proline/betaine transporter</fullName>
    </recommendedName>
</protein>
<keyword evidence="8 11" id="KW-0472">Membrane</keyword>
<dbReference type="GO" id="GO:0005886">
    <property type="term" value="C:plasma membrane"/>
    <property type="evidence" value="ECO:0007669"/>
    <property type="project" value="UniProtKB-SubCell"/>
</dbReference>
<evidence type="ECO:0000256" key="11">
    <source>
        <dbReference type="SAM" id="Phobius"/>
    </source>
</evidence>
<proteinExistence type="inferred from homology"/>
<comment type="similarity">
    <text evidence="2">Belongs to the major facilitator superfamily. Metabolite:H+ Symporter (MHS) family (TC 2.A.1.6) family.</text>
</comment>
<dbReference type="InterPro" id="IPR005829">
    <property type="entry name" value="Sugar_transporter_CS"/>
</dbReference>
<feature type="transmembrane region" description="Helical" evidence="11">
    <location>
        <begin position="391"/>
        <end position="411"/>
    </location>
</feature>
<dbReference type="InterPro" id="IPR036259">
    <property type="entry name" value="MFS_trans_sf"/>
</dbReference>
<reference evidence="13 14" key="1">
    <citation type="submission" date="2017-09" db="EMBL/GenBank/DDBJ databases">
        <authorList>
            <person name="Ehlers B."/>
            <person name="Leendertz F.H."/>
        </authorList>
    </citation>
    <scope>NUCLEOTIDE SEQUENCE [LARGE SCALE GENOMIC DNA]</scope>
    <source>
        <strain evidence="13 14">DSM 46844</strain>
    </source>
</reference>
<evidence type="ECO:0000256" key="7">
    <source>
        <dbReference type="ARBA" id="ARBA00022989"/>
    </source>
</evidence>
<evidence type="ECO:0000256" key="1">
    <source>
        <dbReference type="ARBA" id="ARBA00004651"/>
    </source>
</evidence>
<dbReference type="EMBL" id="OBDO01000001">
    <property type="protein sequence ID" value="SNX94626.1"/>
    <property type="molecule type" value="Genomic_DNA"/>
</dbReference>
<feature type="transmembrane region" description="Helical" evidence="11">
    <location>
        <begin position="267"/>
        <end position="287"/>
    </location>
</feature>
<sequence>MKTEQTSNDPGAPPAGVLAAPSEDGAGAHVSPSMLRRAVVASCAGTFVEYYDFAVYAALTPALASVFFSASDRVTGLLSTLGIFALAFVARPLGGVVWGLFGDKIGRKTTLVAVILLMSLSTAAIGLLPGYQTIGVLAPLLLVVLRLLQGLSAGGELPGATIFVAESSPNHRRGYFVSWIGVSITCATLAGLLTAALLANVLSTESLNSWGWRIPFLLALPLGLVGLYIRLKLDESPAFELARQAEATFQSPLPEVLGKASMYRRMAVTGLLGAGAFLGYYIMMIYMPTLLTSELGFDSGDGLLAICAGGAAIAVLGPLMGALSDKYGRRPLLVFAALGLILFTYPSFLLLNTGNFFAAVSALLLLALPVSAGQAVYVTAALERFPTTIRYTAFGISYNVFGLIGGTAAYVSTFLVAKTGTTHAPAFYLMAVAVVVLLTTLRVRETASRPLESA</sequence>
<dbReference type="PANTHER" id="PTHR43528:SF1">
    <property type="entry name" value="ALPHA-KETOGLUTARATE PERMEASE"/>
    <property type="match status" value="1"/>
</dbReference>
<evidence type="ECO:0000313" key="14">
    <source>
        <dbReference type="Proteomes" id="UP000219514"/>
    </source>
</evidence>
<dbReference type="PANTHER" id="PTHR43528">
    <property type="entry name" value="ALPHA-KETOGLUTARATE PERMEASE"/>
    <property type="match status" value="1"/>
</dbReference>
<dbReference type="FunFam" id="1.20.1250.20:FF:000001">
    <property type="entry name" value="Dicarboxylate MFS transporter"/>
    <property type="match status" value="1"/>
</dbReference>
<dbReference type="Pfam" id="PF07690">
    <property type="entry name" value="MFS_1"/>
    <property type="match status" value="1"/>
</dbReference>
<feature type="transmembrane region" description="Helical" evidence="11">
    <location>
        <begin position="332"/>
        <end position="350"/>
    </location>
</feature>